<dbReference type="Gene3D" id="3.90.226.10">
    <property type="entry name" value="2-enoyl-CoA Hydratase, Chain A, domain 1"/>
    <property type="match status" value="1"/>
</dbReference>
<dbReference type="OrthoDB" id="9807606at2"/>
<name>A0A556ABD5_9BURK</name>
<dbReference type="GO" id="GO:0008300">
    <property type="term" value="P:isoprenoid catabolic process"/>
    <property type="evidence" value="ECO:0007669"/>
    <property type="project" value="TreeGrafter"/>
</dbReference>
<dbReference type="Proteomes" id="UP000318405">
    <property type="component" value="Unassembled WGS sequence"/>
</dbReference>
<organism evidence="2 3">
    <name type="scientific">Verticiella sediminum</name>
    <dbReference type="NCBI Taxonomy" id="1247510"/>
    <lineage>
        <taxon>Bacteria</taxon>
        <taxon>Pseudomonadati</taxon>
        <taxon>Pseudomonadota</taxon>
        <taxon>Betaproteobacteria</taxon>
        <taxon>Burkholderiales</taxon>
        <taxon>Alcaligenaceae</taxon>
        <taxon>Verticiella</taxon>
    </lineage>
</organism>
<dbReference type="Pfam" id="PF00378">
    <property type="entry name" value="ECH_1"/>
    <property type="match status" value="1"/>
</dbReference>
<dbReference type="SUPFAM" id="SSF52096">
    <property type="entry name" value="ClpP/crotonase"/>
    <property type="match status" value="1"/>
</dbReference>
<protein>
    <submittedName>
        <fullName evidence="2">Enoyl-CoA hydratase/isomerase family protein</fullName>
    </submittedName>
</protein>
<evidence type="ECO:0000313" key="2">
    <source>
        <dbReference type="EMBL" id="TSH90181.1"/>
    </source>
</evidence>
<sequence>MLRIEEADGIRCIGLDRAAKRNAISVELTLALEDALLQARHDASVHTLVFHGVGDHFSAGMDLKDFFDSSTRPPDVMRRARVATEHWRTRLLWELPQTMICAVRGYCLGGAMPFLAASQVVFASPDARFGLPEINFGFVPGAQIVKAAGRMIAPRGLAYAALTGRLFDVERARRWGLVTEVTDDPLARALELARTMSAQRGRSFPLPTQTMY</sequence>
<proteinExistence type="inferred from homology"/>
<dbReference type="InterPro" id="IPR029045">
    <property type="entry name" value="ClpP/crotonase-like_dom_sf"/>
</dbReference>
<comment type="caution">
    <text evidence="2">The sequence shown here is derived from an EMBL/GenBank/DDBJ whole genome shotgun (WGS) entry which is preliminary data.</text>
</comment>
<accession>A0A556ABD5</accession>
<evidence type="ECO:0000256" key="1">
    <source>
        <dbReference type="ARBA" id="ARBA00005254"/>
    </source>
</evidence>
<dbReference type="CDD" id="cd06558">
    <property type="entry name" value="crotonase-like"/>
    <property type="match status" value="1"/>
</dbReference>
<evidence type="ECO:0000313" key="3">
    <source>
        <dbReference type="Proteomes" id="UP000318405"/>
    </source>
</evidence>
<dbReference type="PANTHER" id="PTHR42964">
    <property type="entry name" value="ENOYL-COA HYDRATASE"/>
    <property type="match status" value="1"/>
</dbReference>
<comment type="similarity">
    <text evidence="1">Belongs to the enoyl-CoA hydratase/isomerase family.</text>
</comment>
<dbReference type="EMBL" id="VLTJ01000039">
    <property type="protein sequence ID" value="TSH90181.1"/>
    <property type="molecule type" value="Genomic_DNA"/>
</dbReference>
<dbReference type="RefSeq" id="WP_143950095.1">
    <property type="nucleotide sequence ID" value="NZ_BAABMB010000003.1"/>
</dbReference>
<dbReference type="InterPro" id="IPR001753">
    <property type="entry name" value="Enoyl-CoA_hydra/iso"/>
</dbReference>
<dbReference type="GO" id="GO:0016853">
    <property type="term" value="F:isomerase activity"/>
    <property type="evidence" value="ECO:0007669"/>
    <property type="project" value="UniProtKB-KW"/>
</dbReference>
<keyword evidence="3" id="KW-1185">Reference proteome</keyword>
<keyword evidence="2" id="KW-0413">Isomerase</keyword>
<reference evidence="2 3" key="1">
    <citation type="submission" date="2019-07" db="EMBL/GenBank/DDBJ databases">
        <title>Qingshengfaniella alkalisoli gen. nov., sp. nov., isolated from saline soil.</title>
        <authorList>
            <person name="Xu L."/>
            <person name="Huang X.-X."/>
            <person name="Sun J.-Q."/>
        </authorList>
    </citation>
    <scope>NUCLEOTIDE SEQUENCE [LARGE SCALE GENOMIC DNA]</scope>
    <source>
        <strain evidence="2 3">DSM 27279</strain>
    </source>
</reference>
<dbReference type="PANTHER" id="PTHR42964:SF1">
    <property type="entry name" value="POLYKETIDE BIOSYNTHESIS ENOYL-COA HYDRATASE PKSH-RELATED"/>
    <property type="match status" value="1"/>
</dbReference>
<dbReference type="AlphaFoldDB" id="A0A556ABD5"/>
<dbReference type="InterPro" id="IPR051683">
    <property type="entry name" value="Enoyl-CoA_Hydratase/Isomerase"/>
</dbReference>
<gene>
    <name evidence="2" type="ORF">FOZ76_20290</name>
</gene>